<dbReference type="InterPro" id="IPR050832">
    <property type="entry name" value="Bact_Acetyltransf"/>
</dbReference>
<dbReference type="Pfam" id="PF00583">
    <property type="entry name" value="Acetyltransf_1"/>
    <property type="match status" value="1"/>
</dbReference>
<dbReference type="Proteomes" id="UP000644140">
    <property type="component" value="Chromosome"/>
</dbReference>
<accession>A0A8I1DEL1</accession>
<dbReference type="CDD" id="cd04301">
    <property type="entry name" value="NAT_SF"/>
    <property type="match status" value="1"/>
</dbReference>
<protein>
    <submittedName>
        <fullName evidence="3">GNAT family N-acetyltransferase</fullName>
    </submittedName>
</protein>
<dbReference type="Gene3D" id="3.40.630.30">
    <property type="match status" value="1"/>
</dbReference>
<dbReference type="PANTHER" id="PTHR43877:SF2">
    <property type="entry name" value="AMINOALKYLPHOSPHONATE N-ACETYLTRANSFERASE-RELATED"/>
    <property type="match status" value="1"/>
</dbReference>
<organism evidence="3 4">
    <name type="scientific">Acinetobacter bereziniae</name>
    <name type="common">Acinetobacter genomosp. 10</name>
    <dbReference type="NCBI Taxonomy" id="106648"/>
    <lineage>
        <taxon>Bacteria</taxon>
        <taxon>Pseudomonadati</taxon>
        <taxon>Pseudomonadota</taxon>
        <taxon>Gammaproteobacteria</taxon>
        <taxon>Moraxellales</taxon>
        <taxon>Moraxellaceae</taxon>
        <taxon>Acinetobacter</taxon>
    </lineage>
</organism>
<evidence type="ECO:0000313" key="4">
    <source>
        <dbReference type="Proteomes" id="UP000644140"/>
    </source>
</evidence>
<dbReference type="RefSeq" id="WP_151781179.1">
    <property type="nucleotide sequence ID" value="NZ_BKNL01000035.1"/>
</dbReference>
<sequence length="178" mass="19755">MQTMITTARQSFVLRKAKAQDLSEVLDIFDDVVAWLVSIGNAQQWGEVPWSTSARQIDRVSEALALPDAWVVETQDGSVCAVIVMGDAMPYVPLAAQPECYVRLLIVKRGQQYKGIGRQLLAFADQQAKEKGIHHLRLDCYAGGNGNLVKFYQSCGYRSTLSFNDEGWSGQVLERNLG</sequence>
<reference evidence="3" key="1">
    <citation type="submission" date="2022-02" db="EMBL/GenBank/DDBJ databases">
        <title>Characterization of Tn125 harboring carbapenem-resistant Acinetobacter bereziniae clinical isolates.</title>
        <authorList>
            <person name="Wong N.-K."/>
            <person name="Pan Q."/>
        </authorList>
    </citation>
    <scope>NUCLEOTIDE SEQUENCE</scope>
    <source>
        <strain evidence="3">GD03393</strain>
    </source>
</reference>
<evidence type="ECO:0000313" key="3">
    <source>
        <dbReference type="EMBL" id="UUN96473.1"/>
    </source>
</evidence>
<name>A0A8I1DEL1_ACIBZ</name>
<dbReference type="InterPro" id="IPR000182">
    <property type="entry name" value="GNAT_dom"/>
</dbReference>
<dbReference type="PANTHER" id="PTHR43877">
    <property type="entry name" value="AMINOALKYLPHOSPHONATE N-ACETYLTRANSFERASE-RELATED-RELATED"/>
    <property type="match status" value="1"/>
</dbReference>
<evidence type="ECO:0000256" key="2">
    <source>
        <dbReference type="ARBA" id="ARBA00023315"/>
    </source>
</evidence>
<keyword evidence="2" id="KW-0012">Acyltransferase</keyword>
<gene>
    <name evidence="3" type="ORF">I9054_013935</name>
</gene>
<dbReference type="InterPro" id="IPR016181">
    <property type="entry name" value="Acyl_CoA_acyltransferase"/>
</dbReference>
<dbReference type="PROSITE" id="PS51186">
    <property type="entry name" value="GNAT"/>
    <property type="match status" value="1"/>
</dbReference>
<evidence type="ECO:0000256" key="1">
    <source>
        <dbReference type="ARBA" id="ARBA00022679"/>
    </source>
</evidence>
<dbReference type="AlphaFoldDB" id="A0A8I1DEL1"/>
<dbReference type="GO" id="GO:0016747">
    <property type="term" value="F:acyltransferase activity, transferring groups other than amino-acyl groups"/>
    <property type="evidence" value="ECO:0007669"/>
    <property type="project" value="InterPro"/>
</dbReference>
<keyword evidence="1" id="KW-0808">Transferase</keyword>
<dbReference type="SUPFAM" id="SSF55729">
    <property type="entry name" value="Acyl-CoA N-acyltransferases (Nat)"/>
    <property type="match status" value="1"/>
</dbReference>
<proteinExistence type="predicted"/>
<dbReference type="EMBL" id="CP092085">
    <property type="protein sequence ID" value="UUN96473.1"/>
    <property type="molecule type" value="Genomic_DNA"/>
</dbReference>